<keyword evidence="3" id="KW-1185">Reference proteome</keyword>
<comment type="caution">
    <text evidence="2">The sequence shown here is derived from an EMBL/GenBank/DDBJ whole genome shotgun (WGS) entry which is preliminary data.</text>
</comment>
<evidence type="ECO:0008006" key="4">
    <source>
        <dbReference type="Google" id="ProtNLM"/>
    </source>
</evidence>
<evidence type="ECO:0000313" key="2">
    <source>
        <dbReference type="EMBL" id="KAF0894109.1"/>
    </source>
</evidence>
<dbReference type="Proteomes" id="UP000479710">
    <property type="component" value="Unassembled WGS sequence"/>
</dbReference>
<feature type="transmembrane region" description="Helical" evidence="1">
    <location>
        <begin position="12"/>
        <end position="31"/>
    </location>
</feature>
<evidence type="ECO:0000313" key="3">
    <source>
        <dbReference type="Proteomes" id="UP000479710"/>
    </source>
</evidence>
<keyword evidence="1" id="KW-0812">Transmembrane</keyword>
<dbReference type="OrthoDB" id="693965at2759"/>
<evidence type="ECO:0000256" key="1">
    <source>
        <dbReference type="SAM" id="Phobius"/>
    </source>
</evidence>
<accession>A0A6G1C1I9</accession>
<protein>
    <recommendedName>
        <fullName evidence="4">Late embryogenesis abundant protein LEA-2 subgroup domain-containing protein</fullName>
    </recommendedName>
</protein>
<organism evidence="2 3">
    <name type="scientific">Oryza meyeriana var. granulata</name>
    <dbReference type="NCBI Taxonomy" id="110450"/>
    <lineage>
        <taxon>Eukaryota</taxon>
        <taxon>Viridiplantae</taxon>
        <taxon>Streptophyta</taxon>
        <taxon>Embryophyta</taxon>
        <taxon>Tracheophyta</taxon>
        <taxon>Spermatophyta</taxon>
        <taxon>Magnoliopsida</taxon>
        <taxon>Liliopsida</taxon>
        <taxon>Poales</taxon>
        <taxon>Poaceae</taxon>
        <taxon>BOP clade</taxon>
        <taxon>Oryzoideae</taxon>
        <taxon>Oryzeae</taxon>
        <taxon>Oryzinae</taxon>
        <taxon>Oryza</taxon>
        <taxon>Oryza meyeriana</taxon>
    </lineage>
</organism>
<dbReference type="EMBL" id="SPHZ02000011">
    <property type="protein sequence ID" value="KAF0894109.1"/>
    <property type="molecule type" value="Genomic_DNA"/>
</dbReference>
<name>A0A6G1C1I9_9ORYZ</name>
<keyword evidence="1" id="KW-0472">Membrane</keyword>
<dbReference type="AlphaFoldDB" id="A0A6G1C1I9"/>
<reference evidence="2 3" key="1">
    <citation type="submission" date="2019-11" db="EMBL/GenBank/DDBJ databases">
        <title>Whole genome sequence of Oryza granulata.</title>
        <authorList>
            <person name="Li W."/>
        </authorList>
    </citation>
    <scope>NUCLEOTIDE SEQUENCE [LARGE SCALE GENOMIC DNA]</scope>
    <source>
        <strain evidence="3">cv. Menghai</strain>
        <tissue evidence="2">Leaf</tissue>
    </source>
</reference>
<keyword evidence="1" id="KW-1133">Transmembrane helix</keyword>
<gene>
    <name evidence="2" type="ORF">E2562_034678</name>
</gene>
<sequence length="102" mass="10980">MRRVHREGCAVWVVRAFLVGALLLIAAYYGAIVHVRVTVEDASPSRLDLAGANGTDLDYGLSLTVAVRNLNWAVRAEYTQPLTAELRLAGGSPSAWWTPASG</sequence>
<proteinExistence type="predicted"/>